<dbReference type="EMBL" id="CAFBNA010000063">
    <property type="protein sequence ID" value="CAB4935180.1"/>
    <property type="molecule type" value="Genomic_DNA"/>
</dbReference>
<organism evidence="1">
    <name type="scientific">freshwater metagenome</name>
    <dbReference type="NCBI Taxonomy" id="449393"/>
    <lineage>
        <taxon>unclassified sequences</taxon>
        <taxon>metagenomes</taxon>
        <taxon>ecological metagenomes</taxon>
    </lineage>
</organism>
<name>A0A6J7IWQ2_9ZZZZ</name>
<protein>
    <submittedName>
        <fullName evidence="1">Unannotated protein</fullName>
    </submittedName>
</protein>
<gene>
    <name evidence="1" type="ORF">UFOPK3708_01090</name>
</gene>
<proteinExistence type="predicted"/>
<evidence type="ECO:0000313" key="1">
    <source>
        <dbReference type="EMBL" id="CAB4935180.1"/>
    </source>
</evidence>
<sequence>MTAGSQGANTSASYGADAVVSCPRSLSAALSWMAKGPVPTTLILTYVPILVAPVWGRTCDISESCAPLV</sequence>
<reference evidence="1" key="1">
    <citation type="submission" date="2020-05" db="EMBL/GenBank/DDBJ databases">
        <authorList>
            <person name="Chiriac C."/>
            <person name="Salcher M."/>
            <person name="Ghai R."/>
            <person name="Kavagutti S V."/>
        </authorList>
    </citation>
    <scope>NUCLEOTIDE SEQUENCE</scope>
</reference>
<accession>A0A6J7IWQ2</accession>
<dbReference type="AlphaFoldDB" id="A0A6J7IWQ2"/>